<dbReference type="Gene3D" id="3.30.1390.30">
    <property type="entry name" value="Penicillin-binding protein 2a, domain 3"/>
    <property type="match status" value="1"/>
</dbReference>
<evidence type="ECO:0000256" key="1">
    <source>
        <dbReference type="ARBA" id="ARBA00004167"/>
    </source>
</evidence>
<dbReference type="RefSeq" id="WP_012675638.1">
    <property type="nucleotide sequence ID" value="NC_012440.1"/>
</dbReference>
<evidence type="ECO:0000256" key="3">
    <source>
        <dbReference type="ARBA" id="ARBA00022475"/>
    </source>
</evidence>
<evidence type="ECO:0000256" key="2">
    <source>
        <dbReference type="ARBA" id="ARBA00004236"/>
    </source>
</evidence>
<dbReference type="OrthoDB" id="9804124at2"/>
<keyword evidence="10" id="KW-0573">Peptidoglycan synthesis</keyword>
<evidence type="ECO:0000256" key="6">
    <source>
        <dbReference type="ARBA" id="ARBA00022670"/>
    </source>
</evidence>
<feature type="domain" description="Penicillin-binding protein dimerisation" evidence="15">
    <location>
        <begin position="49"/>
        <end position="214"/>
    </location>
</feature>
<dbReference type="eggNOG" id="COG0768">
    <property type="taxonomic scope" value="Bacteria"/>
</dbReference>
<keyword evidence="6" id="KW-0645">Protease</keyword>
<evidence type="ECO:0000259" key="15">
    <source>
        <dbReference type="Pfam" id="PF03717"/>
    </source>
</evidence>
<keyword evidence="12" id="KW-0472">Membrane</keyword>
<gene>
    <name evidence="16" type="primary">mrdA</name>
    <name evidence="16" type="ordered locus">PERMA_0054</name>
</gene>
<feature type="domain" description="Penicillin-binding protein transpeptidase" evidence="14">
    <location>
        <begin position="252"/>
        <end position="584"/>
    </location>
</feature>
<dbReference type="PaxDb" id="123214-PERMA_0054"/>
<evidence type="ECO:0000256" key="13">
    <source>
        <dbReference type="ARBA" id="ARBA00023316"/>
    </source>
</evidence>
<dbReference type="Gene3D" id="3.90.1310.10">
    <property type="entry name" value="Penicillin-binding protein 2a (Domain 2)"/>
    <property type="match status" value="1"/>
</dbReference>
<dbReference type="InterPro" id="IPR012338">
    <property type="entry name" value="Beta-lactam/transpept-like"/>
</dbReference>
<dbReference type="GO" id="GO:0008360">
    <property type="term" value="P:regulation of cell shape"/>
    <property type="evidence" value="ECO:0007669"/>
    <property type="project" value="UniProtKB-KW"/>
</dbReference>
<dbReference type="PANTHER" id="PTHR30627">
    <property type="entry name" value="PEPTIDOGLYCAN D,D-TRANSPEPTIDASE"/>
    <property type="match status" value="1"/>
</dbReference>
<dbReference type="InterPro" id="IPR036138">
    <property type="entry name" value="PBP_dimer_sf"/>
</dbReference>
<dbReference type="AlphaFoldDB" id="C0QT37"/>
<evidence type="ECO:0000256" key="12">
    <source>
        <dbReference type="ARBA" id="ARBA00023136"/>
    </source>
</evidence>
<evidence type="ECO:0000256" key="8">
    <source>
        <dbReference type="ARBA" id="ARBA00022801"/>
    </source>
</evidence>
<dbReference type="GO" id="GO:0006508">
    <property type="term" value="P:proteolysis"/>
    <property type="evidence" value="ECO:0007669"/>
    <property type="project" value="UniProtKB-KW"/>
</dbReference>
<dbReference type="PANTHER" id="PTHR30627:SF2">
    <property type="entry name" value="PEPTIDOGLYCAN D,D-TRANSPEPTIDASE MRDA"/>
    <property type="match status" value="1"/>
</dbReference>
<dbReference type="GO" id="GO:0009002">
    <property type="term" value="F:serine-type D-Ala-D-Ala carboxypeptidase activity"/>
    <property type="evidence" value="ECO:0007669"/>
    <property type="project" value="InterPro"/>
</dbReference>
<keyword evidence="4" id="KW-0997">Cell inner membrane</keyword>
<proteinExistence type="predicted"/>
<evidence type="ECO:0000256" key="11">
    <source>
        <dbReference type="ARBA" id="ARBA00022989"/>
    </source>
</evidence>
<evidence type="ECO:0000256" key="9">
    <source>
        <dbReference type="ARBA" id="ARBA00022960"/>
    </source>
</evidence>
<dbReference type="EMBL" id="CP001230">
    <property type="protein sequence ID" value="ACO03399.1"/>
    <property type="molecule type" value="Genomic_DNA"/>
</dbReference>
<keyword evidence="9" id="KW-0133">Cell shape</keyword>
<protein>
    <submittedName>
        <fullName evidence="16">Penicillin-binding protein 2</fullName>
    </submittedName>
</protein>
<accession>C0QT37</accession>
<dbReference type="STRING" id="123214.PERMA_0054"/>
<keyword evidence="11" id="KW-1133">Transmembrane helix</keyword>
<evidence type="ECO:0000313" key="16">
    <source>
        <dbReference type="EMBL" id="ACO03399.1"/>
    </source>
</evidence>
<keyword evidence="3" id="KW-1003">Cell membrane</keyword>
<reference evidence="16 17" key="1">
    <citation type="journal article" date="2009" name="J. Bacteriol.">
        <title>Complete and draft genome sequences of six members of the Aquificales.</title>
        <authorList>
            <person name="Reysenbach A.L."/>
            <person name="Hamamura N."/>
            <person name="Podar M."/>
            <person name="Griffiths E."/>
            <person name="Ferreira S."/>
            <person name="Hochstein R."/>
            <person name="Heidelberg J."/>
            <person name="Johnson J."/>
            <person name="Mead D."/>
            <person name="Pohorille A."/>
            <person name="Sarmiento M."/>
            <person name="Schweighofer K."/>
            <person name="Seshadri R."/>
            <person name="Voytek M.A."/>
        </authorList>
    </citation>
    <scope>NUCLEOTIDE SEQUENCE [LARGE SCALE GENOMIC DNA]</scope>
    <source>
        <strain evidence="17">DSM 14350 / EX-H1</strain>
    </source>
</reference>
<keyword evidence="17" id="KW-1185">Reference proteome</keyword>
<dbReference type="KEGG" id="pmx:PERMA_0054"/>
<name>C0QT37_PERMH</name>
<dbReference type="InterPro" id="IPR017790">
    <property type="entry name" value="Penicillin-binding_protein_2"/>
</dbReference>
<dbReference type="HOGENOM" id="CLU_009289_1_2_0"/>
<dbReference type="SUPFAM" id="SSF56519">
    <property type="entry name" value="Penicillin binding protein dimerisation domain"/>
    <property type="match status" value="1"/>
</dbReference>
<dbReference type="GO" id="GO:0005886">
    <property type="term" value="C:plasma membrane"/>
    <property type="evidence" value="ECO:0007669"/>
    <property type="project" value="UniProtKB-SubCell"/>
</dbReference>
<dbReference type="Pfam" id="PF00905">
    <property type="entry name" value="Transpeptidase"/>
    <property type="match status" value="1"/>
</dbReference>
<dbReference type="GO" id="GO:0008658">
    <property type="term" value="F:penicillin binding"/>
    <property type="evidence" value="ECO:0007669"/>
    <property type="project" value="InterPro"/>
</dbReference>
<keyword evidence="8" id="KW-0378">Hydrolase</keyword>
<dbReference type="SUPFAM" id="SSF56601">
    <property type="entry name" value="beta-lactamase/transpeptidase-like"/>
    <property type="match status" value="1"/>
</dbReference>
<dbReference type="InterPro" id="IPR050515">
    <property type="entry name" value="Beta-lactam/transpept"/>
</dbReference>
<evidence type="ECO:0000256" key="4">
    <source>
        <dbReference type="ARBA" id="ARBA00022519"/>
    </source>
</evidence>
<dbReference type="Proteomes" id="UP000001366">
    <property type="component" value="Chromosome"/>
</dbReference>
<dbReference type="InterPro" id="IPR005311">
    <property type="entry name" value="PBP_dimer"/>
</dbReference>
<dbReference type="NCBIfam" id="TIGR03423">
    <property type="entry name" value="pbp2_mrdA"/>
    <property type="match status" value="1"/>
</dbReference>
<keyword evidence="7" id="KW-0812">Transmembrane</keyword>
<sequence>MRIDRFNLLVIAFLLVFLILAGRLVYLQILKGTYYRELSEKNHLRLITLNPPRGKIYDRNGILLAYDEPSYNLYVFPYIVKKNLPELKKNLKKILGIDLDEKTEERIKKGFARKVIIKKDLSEKSIKIFFNYSYLFNGLFIEVQPKRVYTEYAKYMPHLLGYVGYPSEKDLREDPSLSPDMLIGKQGVEKIYDRYLRGKYGVKAVVVDALGRLKKVLWEIQPKRGNDIYLTIDARIQKIAYEAFKNSGQKSGAVIIVNPQNYEILALLSYPLYNIQKFSDGLTKKEWNKLIKNKYKPLFNKALSGIYPPGSIFKIIVGLAALQEGVVSPYQKIYSGGSFEIGNWVYRNWDPSGCGSIDVRQALEMSCDTYFYQIGLDLGATKISYYASLFGLGEKLNPEIEKRRSRVPVPEWKMSAIGEPWFLGDTVNYSIGQGFLAITPFDGIKIISPIANGGKVYKPKLLKSYFDMDLQELVETKPELIRVLDIKKDYIKVIKKGLYLVVYGKKGTARKLSDLPVKNAGKTGTAQVFRKPEKNKKIDRWDLQNHAWYVAFFPYKKPRFALSVFVEHGIGGSKTAVPITKSIIMKLYKEGLINEKH</sequence>
<comment type="subcellular location">
    <subcellularLocation>
        <location evidence="2">Cell membrane</location>
    </subcellularLocation>
    <subcellularLocation>
        <location evidence="1">Membrane</location>
        <topology evidence="1">Single-pass membrane protein</topology>
    </subcellularLocation>
</comment>
<evidence type="ECO:0000256" key="7">
    <source>
        <dbReference type="ARBA" id="ARBA00022692"/>
    </source>
</evidence>
<evidence type="ECO:0000259" key="14">
    <source>
        <dbReference type="Pfam" id="PF00905"/>
    </source>
</evidence>
<organism evidence="16 17">
    <name type="scientific">Persephonella marina (strain DSM 14350 / EX-H1)</name>
    <dbReference type="NCBI Taxonomy" id="123214"/>
    <lineage>
        <taxon>Bacteria</taxon>
        <taxon>Pseudomonadati</taxon>
        <taxon>Aquificota</taxon>
        <taxon>Aquificia</taxon>
        <taxon>Aquificales</taxon>
        <taxon>Hydrogenothermaceae</taxon>
        <taxon>Persephonella</taxon>
    </lineage>
</organism>
<dbReference type="Pfam" id="PF03717">
    <property type="entry name" value="PBP_dimer"/>
    <property type="match status" value="1"/>
</dbReference>
<evidence type="ECO:0000256" key="10">
    <source>
        <dbReference type="ARBA" id="ARBA00022984"/>
    </source>
</evidence>
<dbReference type="GO" id="GO:0009252">
    <property type="term" value="P:peptidoglycan biosynthetic process"/>
    <property type="evidence" value="ECO:0007669"/>
    <property type="project" value="UniProtKB-KW"/>
</dbReference>
<dbReference type="GO" id="GO:0071972">
    <property type="term" value="F:peptidoglycan L,D-transpeptidase activity"/>
    <property type="evidence" value="ECO:0007669"/>
    <property type="project" value="TreeGrafter"/>
</dbReference>
<evidence type="ECO:0000256" key="5">
    <source>
        <dbReference type="ARBA" id="ARBA00022645"/>
    </source>
</evidence>
<dbReference type="InterPro" id="IPR001460">
    <property type="entry name" value="PCN-bd_Tpept"/>
</dbReference>
<keyword evidence="13" id="KW-0961">Cell wall biogenesis/degradation</keyword>
<dbReference type="GO" id="GO:0071555">
    <property type="term" value="P:cell wall organization"/>
    <property type="evidence" value="ECO:0007669"/>
    <property type="project" value="UniProtKB-KW"/>
</dbReference>
<dbReference type="Gene3D" id="3.40.710.10">
    <property type="entry name" value="DD-peptidase/beta-lactamase superfamily"/>
    <property type="match status" value="1"/>
</dbReference>
<evidence type="ECO:0000313" key="17">
    <source>
        <dbReference type="Proteomes" id="UP000001366"/>
    </source>
</evidence>
<keyword evidence="5" id="KW-0121">Carboxypeptidase</keyword>